<keyword evidence="2" id="KW-1185">Reference proteome</keyword>
<organism evidence="1 2">
    <name type="scientific">Rhodococcus phage Trina</name>
    <dbReference type="NCBI Taxonomy" id="2027905"/>
    <lineage>
        <taxon>Viruses</taxon>
        <taxon>Duplodnaviria</taxon>
        <taxon>Heunggongvirae</taxon>
        <taxon>Uroviricota</taxon>
        <taxon>Caudoviricetes</taxon>
        <taxon>Trinavirus</taxon>
        <taxon>Trinavirus trina</taxon>
    </lineage>
</organism>
<proteinExistence type="predicted"/>
<accession>A0A2D0ZWW7</accession>
<gene>
    <name evidence="1" type="ORF">SEA_TRINA_265</name>
</gene>
<evidence type="ECO:0000313" key="2">
    <source>
        <dbReference type="Proteomes" id="UP000231419"/>
    </source>
</evidence>
<evidence type="ECO:0000313" key="1">
    <source>
        <dbReference type="EMBL" id="ASZ75043.1"/>
    </source>
</evidence>
<dbReference type="EMBL" id="MF668286">
    <property type="protein sequence ID" value="ASZ75043.1"/>
    <property type="molecule type" value="Genomic_DNA"/>
</dbReference>
<dbReference type="Proteomes" id="UP000231419">
    <property type="component" value="Segment"/>
</dbReference>
<reference evidence="2" key="1">
    <citation type="submission" date="2017-08" db="EMBL/GenBank/DDBJ databases">
        <authorList>
            <person name="de Groot N.N."/>
        </authorList>
    </citation>
    <scope>NUCLEOTIDE SEQUENCE [LARGE SCALE GENOMIC DNA]</scope>
</reference>
<protein>
    <submittedName>
        <fullName evidence="1">Uncharacterized protein</fullName>
    </submittedName>
</protein>
<name>A0A2D0ZWW7_9CAUD</name>
<sequence>MFKLRVAYAETNTVRMLKNDKDYQVVLNACLQHAMFAMSHGKHVVLKDNGFNVLGPDGKVNRGYRITEV</sequence>